<keyword evidence="4" id="KW-0159">Chromosome partition</keyword>
<evidence type="ECO:0000256" key="6">
    <source>
        <dbReference type="ARBA" id="ARBA00023125"/>
    </source>
</evidence>
<evidence type="ECO:0000313" key="12">
    <source>
        <dbReference type="EMBL" id="QGG51631.1"/>
    </source>
</evidence>
<dbReference type="PROSITE" id="PS51898">
    <property type="entry name" value="TYR_RECOMBINASE"/>
    <property type="match status" value="1"/>
</dbReference>
<dbReference type="InterPro" id="IPR010998">
    <property type="entry name" value="Integrase_recombinase_N"/>
</dbReference>
<gene>
    <name evidence="12" type="ORF">GDS87_12020</name>
</gene>
<name>A0ABX6DAW8_9BACI</name>
<proteinExistence type="predicted"/>
<dbReference type="PROSITE" id="PS51900">
    <property type="entry name" value="CB"/>
    <property type="match status" value="1"/>
</dbReference>
<evidence type="ECO:0000256" key="8">
    <source>
        <dbReference type="ARBA" id="ARBA00023306"/>
    </source>
</evidence>
<dbReference type="InterPro" id="IPR011010">
    <property type="entry name" value="DNA_brk_join_enz"/>
</dbReference>
<keyword evidence="13" id="KW-1185">Reference proteome</keyword>
<feature type="domain" description="Core-binding (CB)" evidence="11">
    <location>
        <begin position="28"/>
        <end position="111"/>
    </location>
</feature>
<dbReference type="PANTHER" id="PTHR30349:SF77">
    <property type="entry name" value="TYROSINE RECOMBINASE XERC"/>
    <property type="match status" value="1"/>
</dbReference>
<dbReference type="InterPro" id="IPR004107">
    <property type="entry name" value="Integrase_SAM-like_N"/>
</dbReference>
<comment type="subcellular location">
    <subcellularLocation>
        <location evidence="1">Cytoplasm</location>
    </subcellularLocation>
</comment>
<keyword evidence="2" id="KW-0963">Cytoplasm</keyword>
<evidence type="ECO:0000256" key="3">
    <source>
        <dbReference type="ARBA" id="ARBA00022618"/>
    </source>
</evidence>
<keyword evidence="7" id="KW-0233">DNA recombination</keyword>
<keyword evidence="5" id="KW-0229">DNA integration</keyword>
<dbReference type="RefSeq" id="WP_369595790.1">
    <property type="nucleotide sequence ID" value="NZ_CP045835.1"/>
</dbReference>
<keyword evidence="6 9" id="KW-0238">DNA-binding</keyword>
<protein>
    <submittedName>
        <fullName evidence="12">Tyrosine-type recombinase/integrase</fullName>
    </submittedName>
</protein>
<dbReference type="Proteomes" id="UP000373269">
    <property type="component" value="Chromosome"/>
</dbReference>
<feature type="domain" description="Tyr recombinase" evidence="10">
    <location>
        <begin position="132"/>
        <end position="306"/>
    </location>
</feature>
<evidence type="ECO:0000256" key="7">
    <source>
        <dbReference type="ARBA" id="ARBA00023172"/>
    </source>
</evidence>
<dbReference type="InterPro" id="IPR002104">
    <property type="entry name" value="Integrase_catalytic"/>
</dbReference>
<evidence type="ECO:0000256" key="1">
    <source>
        <dbReference type="ARBA" id="ARBA00004496"/>
    </source>
</evidence>
<organism evidence="12 13">
    <name type="scientific">Lysinibacillus pakistanensis</name>
    <dbReference type="NCBI Taxonomy" id="759811"/>
    <lineage>
        <taxon>Bacteria</taxon>
        <taxon>Bacillati</taxon>
        <taxon>Bacillota</taxon>
        <taxon>Bacilli</taxon>
        <taxon>Bacillales</taxon>
        <taxon>Bacillaceae</taxon>
        <taxon>Lysinibacillus</taxon>
    </lineage>
</organism>
<dbReference type="InterPro" id="IPR050090">
    <property type="entry name" value="Tyrosine_recombinase_XerCD"/>
</dbReference>
<evidence type="ECO:0000256" key="2">
    <source>
        <dbReference type="ARBA" id="ARBA00022490"/>
    </source>
</evidence>
<dbReference type="Pfam" id="PF00589">
    <property type="entry name" value="Phage_integrase"/>
    <property type="match status" value="1"/>
</dbReference>
<reference evidence="12 13" key="1">
    <citation type="submission" date="2019-11" db="EMBL/GenBank/DDBJ databases">
        <title>Whole Genome Sequencing and Comparative Genomic Analyses of Lysinibacillus pakistanensis LZH-9, a Halotolerant Strain with Excellent COD Removal Capability.</title>
        <authorList>
            <person name="Zhou H."/>
        </authorList>
    </citation>
    <scope>NUCLEOTIDE SEQUENCE [LARGE SCALE GENOMIC DNA]</scope>
    <source>
        <strain evidence="12 13">LZH-9</strain>
    </source>
</reference>
<dbReference type="SUPFAM" id="SSF56349">
    <property type="entry name" value="DNA breaking-rejoining enzymes"/>
    <property type="match status" value="1"/>
</dbReference>
<dbReference type="EMBL" id="CP045835">
    <property type="protein sequence ID" value="QGG51631.1"/>
    <property type="molecule type" value="Genomic_DNA"/>
</dbReference>
<dbReference type="Gene3D" id="1.10.443.10">
    <property type="entry name" value="Intergrase catalytic core"/>
    <property type="match status" value="1"/>
</dbReference>
<evidence type="ECO:0000259" key="10">
    <source>
        <dbReference type="PROSITE" id="PS51898"/>
    </source>
</evidence>
<dbReference type="PANTHER" id="PTHR30349">
    <property type="entry name" value="PHAGE INTEGRASE-RELATED"/>
    <property type="match status" value="1"/>
</dbReference>
<dbReference type="InterPro" id="IPR013762">
    <property type="entry name" value="Integrase-like_cat_sf"/>
</dbReference>
<evidence type="ECO:0000256" key="5">
    <source>
        <dbReference type="ARBA" id="ARBA00022908"/>
    </source>
</evidence>
<accession>A0ABX6DAW8</accession>
<evidence type="ECO:0000256" key="9">
    <source>
        <dbReference type="PROSITE-ProRule" id="PRU01248"/>
    </source>
</evidence>
<keyword evidence="8" id="KW-0131">Cell cycle</keyword>
<dbReference type="Gene3D" id="1.10.150.130">
    <property type="match status" value="1"/>
</dbReference>
<keyword evidence="3" id="KW-0132">Cell division</keyword>
<evidence type="ECO:0000256" key="4">
    <source>
        <dbReference type="ARBA" id="ARBA00022829"/>
    </source>
</evidence>
<evidence type="ECO:0000313" key="13">
    <source>
        <dbReference type="Proteomes" id="UP000373269"/>
    </source>
</evidence>
<dbReference type="InterPro" id="IPR044068">
    <property type="entry name" value="CB"/>
</dbReference>
<dbReference type="Pfam" id="PF13495">
    <property type="entry name" value="Phage_int_SAM_4"/>
    <property type="match status" value="1"/>
</dbReference>
<sequence length="311" mass="36523">MASNDEVKLAIYLDDLLTNYHIESKDERQYSEDNEDYLLMYMNAIRLENYAATTITNYRYELKRFMNYVEKPMLKVTTADVRQYLAAFSHLKSGTIATKLTIIGAFYAWLVREELILKSPTIKIKQPKVPKRLREGLTIEELELVRESCESLRQRALIEVFYSTACRLSELMAMNISDINWQDMSAVVYGKGSKERKVFFSFKALYHLKRYLKSRKDDCDALFVTTRRPFRRLTNRGIQYQINKIKLSSQVKKPLTPHVMRHTFATLSMDSGIELTDLQHLLGHEDPATTLRYAPVSEERKRQAFKKYHMQ</sequence>
<evidence type="ECO:0000259" key="11">
    <source>
        <dbReference type="PROSITE" id="PS51900"/>
    </source>
</evidence>